<evidence type="ECO:0000313" key="2">
    <source>
        <dbReference type="EMBL" id="CAI7996906.1"/>
    </source>
</evidence>
<evidence type="ECO:0000256" key="1">
    <source>
        <dbReference type="SAM" id="MobiDB-lite"/>
    </source>
</evidence>
<reference evidence="2" key="1">
    <citation type="submission" date="2023-03" db="EMBL/GenBank/DDBJ databases">
        <authorList>
            <person name="Steffen K."/>
            <person name="Cardenas P."/>
        </authorList>
    </citation>
    <scope>NUCLEOTIDE SEQUENCE</scope>
</reference>
<accession>A0AA35QZB8</accession>
<dbReference type="AlphaFoldDB" id="A0AA35QZB8"/>
<proteinExistence type="predicted"/>
<keyword evidence="3" id="KW-1185">Reference proteome</keyword>
<sequence>MFRAESQGGPDPLAEEGLRQSEVRSSVMAAACGCSGPPCRGKQPCPRPHHRSQSQCNSTSSPQLSARPDTF</sequence>
<name>A0AA35QZB8_GEOBA</name>
<evidence type="ECO:0000313" key="3">
    <source>
        <dbReference type="Proteomes" id="UP001174909"/>
    </source>
</evidence>
<dbReference type="EMBL" id="CASHTH010000285">
    <property type="protein sequence ID" value="CAI7996906.1"/>
    <property type="molecule type" value="Genomic_DNA"/>
</dbReference>
<feature type="non-terminal residue" evidence="2">
    <location>
        <position position="71"/>
    </location>
</feature>
<feature type="region of interest" description="Disordered" evidence="1">
    <location>
        <begin position="35"/>
        <end position="71"/>
    </location>
</feature>
<gene>
    <name evidence="2" type="ORF">GBAR_LOCUS1990</name>
</gene>
<comment type="caution">
    <text evidence="2">The sequence shown here is derived from an EMBL/GenBank/DDBJ whole genome shotgun (WGS) entry which is preliminary data.</text>
</comment>
<dbReference type="Proteomes" id="UP001174909">
    <property type="component" value="Unassembled WGS sequence"/>
</dbReference>
<organism evidence="2 3">
    <name type="scientific">Geodia barretti</name>
    <name type="common">Barrett's horny sponge</name>
    <dbReference type="NCBI Taxonomy" id="519541"/>
    <lineage>
        <taxon>Eukaryota</taxon>
        <taxon>Metazoa</taxon>
        <taxon>Porifera</taxon>
        <taxon>Demospongiae</taxon>
        <taxon>Heteroscleromorpha</taxon>
        <taxon>Tetractinellida</taxon>
        <taxon>Astrophorina</taxon>
        <taxon>Geodiidae</taxon>
        <taxon>Geodia</taxon>
    </lineage>
</organism>
<feature type="region of interest" description="Disordered" evidence="1">
    <location>
        <begin position="1"/>
        <end position="22"/>
    </location>
</feature>
<protein>
    <submittedName>
        <fullName evidence="2">Uncharacterized protein</fullName>
    </submittedName>
</protein>
<feature type="compositionally biased region" description="Polar residues" evidence="1">
    <location>
        <begin position="53"/>
        <end position="64"/>
    </location>
</feature>